<reference evidence="2" key="2">
    <citation type="submission" date="2023-06" db="EMBL/GenBank/DDBJ databases">
        <authorList>
            <consortium name="Lawrence Berkeley National Laboratory"/>
            <person name="Haridas S."/>
            <person name="Hensen N."/>
            <person name="Bonometti L."/>
            <person name="Westerberg I."/>
            <person name="Brannstrom I.O."/>
            <person name="Guillou S."/>
            <person name="Cros-Aarteil S."/>
            <person name="Calhoun S."/>
            <person name="Kuo A."/>
            <person name="Mondo S."/>
            <person name="Pangilinan J."/>
            <person name="Riley R."/>
            <person name="Labutti K."/>
            <person name="Andreopoulos B."/>
            <person name="Lipzen A."/>
            <person name="Chen C."/>
            <person name="Yanf M."/>
            <person name="Daum C."/>
            <person name="Ng V."/>
            <person name="Clum A."/>
            <person name="Steindorff A."/>
            <person name="Ohm R."/>
            <person name="Martin F."/>
            <person name="Silar P."/>
            <person name="Natvig D."/>
            <person name="Lalanne C."/>
            <person name="Gautier V."/>
            <person name="Ament-Velasquez S.L."/>
            <person name="Kruys A."/>
            <person name="Hutchinson M.I."/>
            <person name="Powell A.J."/>
            <person name="Barry K."/>
            <person name="Miller A.N."/>
            <person name="Grigoriev I.V."/>
            <person name="Debuchy R."/>
            <person name="Gladieux P."/>
            <person name="Thoren M.H."/>
            <person name="Johannesson H."/>
        </authorList>
    </citation>
    <scope>NUCLEOTIDE SEQUENCE</scope>
    <source>
        <strain evidence="2">CBS 955.72</strain>
    </source>
</reference>
<evidence type="ECO:0000313" key="3">
    <source>
        <dbReference type="Proteomes" id="UP001275084"/>
    </source>
</evidence>
<feature type="transmembrane region" description="Helical" evidence="1">
    <location>
        <begin position="55"/>
        <end position="75"/>
    </location>
</feature>
<keyword evidence="3" id="KW-1185">Reference proteome</keyword>
<accession>A0AAJ0MGY7</accession>
<dbReference type="AlphaFoldDB" id="A0AAJ0MGY7"/>
<feature type="transmembrane region" description="Helical" evidence="1">
    <location>
        <begin position="87"/>
        <end position="108"/>
    </location>
</feature>
<reference evidence="2" key="1">
    <citation type="journal article" date="2023" name="Mol. Phylogenet. Evol.">
        <title>Genome-scale phylogeny and comparative genomics of the fungal order Sordariales.</title>
        <authorList>
            <person name="Hensen N."/>
            <person name="Bonometti L."/>
            <person name="Westerberg I."/>
            <person name="Brannstrom I.O."/>
            <person name="Guillou S."/>
            <person name="Cros-Aarteil S."/>
            <person name="Calhoun S."/>
            <person name="Haridas S."/>
            <person name="Kuo A."/>
            <person name="Mondo S."/>
            <person name="Pangilinan J."/>
            <person name="Riley R."/>
            <person name="LaButti K."/>
            <person name="Andreopoulos B."/>
            <person name="Lipzen A."/>
            <person name="Chen C."/>
            <person name="Yan M."/>
            <person name="Daum C."/>
            <person name="Ng V."/>
            <person name="Clum A."/>
            <person name="Steindorff A."/>
            <person name="Ohm R.A."/>
            <person name="Martin F."/>
            <person name="Silar P."/>
            <person name="Natvig D.O."/>
            <person name="Lalanne C."/>
            <person name="Gautier V."/>
            <person name="Ament-Velasquez S.L."/>
            <person name="Kruys A."/>
            <person name="Hutchinson M.I."/>
            <person name="Powell A.J."/>
            <person name="Barry K."/>
            <person name="Miller A.N."/>
            <person name="Grigoriev I.V."/>
            <person name="Debuchy R."/>
            <person name="Gladieux P."/>
            <person name="Hiltunen Thoren M."/>
            <person name="Johannesson H."/>
        </authorList>
    </citation>
    <scope>NUCLEOTIDE SEQUENCE</scope>
    <source>
        <strain evidence="2">CBS 955.72</strain>
    </source>
</reference>
<keyword evidence="1" id="KW-0472">Membrane</keyword>
<evidence type="ECO:0000313" key="2">
    <source>
        <dbReference type="EMBL" id="KAK3358182.1"/>
    </source>
</evidence>
<name>A0AAJ0MGY7_9PEZI</name>
<dbReference type="EMBL" id="JAUIQD010000003">
    <property type="protein sequence ID" value="KAK3358182.1"/>
    <property type="molecule type" value="Genomic_DNA"/>
</dbReference>
<keyword evidence="1" id="KW-0812">Transmembrane</keyword>
<proteinExistence type="predicted"/>
<sequence>MSCLGPDLSVSVDRCWFFYLQCQAPGVGRTRFEPVRGPPCFFLVERRPCVETYPLLFFSSFCLFAMDVMNALLLFPCYPRNRCRVSLSDMSLCVCLYVSLLLIASAGVDQLAGPPAGIEPLSVTAPAGGARGFVMSTEVCFVVLWQLHEGVDGGNRLSLSFLLRNRILAASGSVDTLVQGIIGQQKVSPADVA</sequence>
<dbReference type="Proteomes" id="UP001275084">
    <property type="component" value="Unassembled WGS sequence"/>
</dbReference>
<keyword evidence="1" id="KW-1133">Transmembrane helix</keyword>
<evidence type="ECO:0000256" key="1">
    <source>
        <dbReference type="SAM" id="Phobius"/>
    </source>
</evidence>
<gene>
    <name evidence="2" type="ORF">B0T25DRAFT_177684</name>
</gene>
<comment type="caution">
    <text evidence="2">The sequence shown here is derived from an EMBL/GenBank/DDBJ whole genome shotgun (WGS) entry which is preliminary data.</text>
</comment>
<organism evidence="2 3">
    <name type="scientific">Lasiosphaeria hispida</name>
    <dbReference type="NCBI Taxonomy" id="260671"/>
    <lineage>
        <taxon>Eukaryota</taxon>
        <taxon>Fungi</taxon>
        <taxon>Dikarya</taxon>
        <taxon>Ascomycota</taxon>
        <taxon>Pezizomycotina</taxon>
        <taxon>Sordariomycetes</taxon>
        <taxon>Sordariomycetidae</taxon>
        <taxon>Sordariales</taxon>
        <taxon>Lasiosphaeriaceae</taxon>
        <taxon>Lasiosphaeria</taxon>
    </lineage>
</organism>
<protein>
    <submittedName>
        <fullName evidence="2">Uncharacterized protein</fullName>
    </submittedName>
</protein>